<proteinExistence type="predicted"/>
<dbReference type="EMBL" id="BGPR01002347">
    <property type="protein sequence ID" value="GBM71967.1"/>
    <property type="molecule type" value="Genomic_DNA"/>
</dbReference>
<comment type="caution">
    <text evidence="2">The sequence shown here is derived from an EMBL/GenBank/DDBJ whole genome shotgun (WGS) entry which is preliminary data.</text>
</comment>
<feature type="region of interest" description="Disordered" evidence="1">
    <location>
        <begin position="31"/>
        <end position="51"/>
    </location>
</feature>
<dbReference type="AlphaFoldDB" id="A0A4Y2I2I6"/>
<evidence type="ECO:0000313" key="3">
    <source>
        <dbReference type="Proteomes" id="UP000499080"/>
    </source>
</evidence>
<protein>
    <submittedName>
        <fullName evidence="2">Uncharacterized protein</fullName>
    </submittedName>
</protein>
<evidence type="ECO:0000256" key="1">
    <source>
        <dbReference type="SAM" id="MobiDB-lite"/>
    </source>
</evidence>
<sequence length="92" mass="10488">MLLSSNIQETRGTGNRKNRALAQINNISRQQIIDNNNNSRNNGSQRQTADQLAMRRLQRDFEGFSSPKTIPVDQHVLCHSATSTLYSLPYRE</sequence>
<accession>A0A4Y2I2I6</accession>
<gene>
    <name evidence="2" type="ORF">AVEN_185830_1</name>
</gene>
<feature type="compositionally biased region" description="Low complexity" evidence="1">
    <location>
        <begin position="31"/>
        <end position="47"/>
    </location>
</feature>
<name>A0A4Y2I2I6_ARAVE</name>
<organism evidence="2 3">
    <name type="scientific">Araneus ventricosus</name>
    <name type="common">Orbweaver spider</name>
    <name type="synonym">Epeira ventricosa</name>
    <dbReference type="NCBI Taxonomy" id="182803"/>
    <lineage>
        <taxon>Eukaryota</taxon>
        <taxon>Metazoa</taxon>
        <taxon>Ecdysozoa</taxon>
        <taxon>Arthropoda</taxon>
        <taxon>Chelicerata</taxon>
        <taxon>Arachnida</taxon>
        <taxon>Araneae</taxon>
        <taxon>Araneomorphae</taxon>
        <taxon>Entelegynae</taxon>
        <taxon>Araneoidea</taxon>
        <taxon>Araneidae</taxon>
        <taxon>Araneus</taxon>
    </lineage>
</organism>
<keyword evidence="3" id="KW-1185">Reference proteome</keyword>
<reference evidence="2 3" key="1">
    <citation type="journal article" date="2019" name="Sci. Rep.">
        <title>Orb-weaving spider Araneus ventricosus genome elucidates the spidroin gene catalogue.</title>
        <authorList>
            <person name="Kono N."/>
            <person name="Nakamura H."/>
            <person name="Ohtoshi R."/>
            <person name="Moran D.A.P."/>
            <person name="Shinohara A."/>
            <person name="Yoshida Y."/>
            <person name="Fujiwara M."/>
            <person name="Mori M."/>
            <person name="Tomita M."/>
            <person name="Arakawa K."/>
        </authorList>
    </citation>
    <scope>NUCLEOTIDE SEQUENCE [LARGE SCALE GENOMIC DNA]</scope>
</reference>
<dbReference type="Proteomes" id="UP000499080">
    <property type="component" value="Unassembled WGS sequence"/>
</dbReference>
<evidence type="ECO:0000313" key="2">
    <source>
        <dbReference type="EMBL" id="GBM71967.1"/>
    </source>
</evidence>